<dbReference type="Gene3D" id="3.40.720.10">
    <property type="entry name" value="Alkaline Phosphatase, subunit A"/>
    <property type="match status" value="1"/>
</dbReference>
<comment type="caution">
    <text evidence="7">The sequence shown here is derived from an EMBL/GenBank/DDBJ whole genome shotgun (WGS) entry which is preliminary data.</text>
</comment>
<evidence type="ECO:0000256" key="4">
    <source>
        <dbReference type="ARBA" id="ARBA00022837"/>
    </source>
</evidence>
<evidence type="ECO:0000256" key="5">
    <source>
        <dbReference type="SAM" id="SignalP"/>
    </source>
</evidence>
<dbReference type="PANTHER" id="PTHR42693:SF53">
    <property type="entry name" value="ENDO-4-O-SULFATASE"/>
    <property type="match status" value="1"/>
</dbReference>
<feature type="domain" description="Sulfatase N-terminal" evidence="6">
    <location>
        <begin position="23"/>
        <end position="88"/>
    </location>
</feature>
<gene>
    <name evidence="7" type="ORF">ACFFU9_15240</name>
</gene>
<dbReference type="RefSeq" id="WP_379862338.1">
    <property type="nucleotide sequence ID" value="NZ_JBHMFC010000103.1"/>
</dbReference>
<evidence type="ECO:0000313" key="8">
    <source>
        <dbReference type="Proteomes" id="UP001589585"/>
    </source>
</evidence>
<accession>A0ABV5FF58</accession>
<dbReference type="EMBL" id="JBHMFC010000103">
    <property type="protein sequence ID" value="MFB9058097.1"/>
    <property type="molecule type" value="Genomic_DNA"/>
</dbReference>
<dbReference type="InterPro" id="IPR024607">
    <property type="entry name" value="Sulfatase_CS"/>
</dbReference>
<protein>
    <submittedName>
        <fullName evidence="7">Sulfatase-like hydrolase/transferase</fullName>
    </submittedName>
</protein>
<keyword evidence="2" id="KW-0479">Metal-binding</keyword>
<keyword evidence="5" id="KW-0732">Signal</keyword>
<feature type="chain" id="PRO_5047419626" evidence="5">
    <location>
        <begin position="20"/>
        <end position="117"/>
    </location>
</feature>
<dbReference type="InterPro" id="IPR000917">
    <property type="entry name" value="Sulfatase_N"/>
</dbReference>
<dbReference type="InterPro" id="IPR017850">
    <property type="entry name" value="Alkaline_phosphatase_core_sf"/>
</dbReference>
<dbReference type="Proteomes" id="UP001589585">
    <property type="component" value="Unassembled WGS sequence"/>
</dbReference>
<dbReference type="PANTHER" id="PTHR42693">
    <property type="entry name" value="ARYLSULFATASE FAMILY MEMBER"/>
    <property type="match status" value="1"/>
</dbReference>
<keyword evidence="4" id="KW-0106">Calcium</keyword>
<keyword evidence="8" id="KW-1185">Reference proteome</keyword>
<comment type="similarity">
    <text evidence="1">Belongs to the sulfatase family.</text>
</comment>
<sequence>MRILRFLILLMLIVNYTEAQEQPNIVYIICDDLGYGDVQVLNPERGKILTPKIDAFAKESMVFTDAHSASAVCTPSRYSILTGRYSWRSRLQKGVLRAGNEFEPLIDEKLVIRFLQC</sequence>
<evidence type="ECO:0000259" key="6">
    <source>
        <dbReference type="Pfam" id="PF00884"/>
    </source>
</evidence>
<dbReference type="Pfam" id="PF00884">
    <property type="entry name" value="Sulfatase"/>
    <property type="match status" value="1"/>
</dbReference>
<feature type="signal peptide" evidence="5">
    <location>
        <begin position="1"/>
        <end position="19"/>
    </location>
</feature>
<keyword evidence="3" id="KW-0378">Hydrolase</keyword>
<evidence type="ECO:0000256" key="3">
    <source>
        <dbReference type="ARBA" id="ARBA00022801"/>
    </source>
</evidence>
<reference evidence="7 8" key="1">
    <citation type="submission" date="2024-09" db="EMBL/GenBank/DDBJ databases">
        <authorList>
            <person name="Sun Q."/>
            <person name="Mori K."/>
        </authorList>
    </citation>
    <scope>NUCLEOTIDE SEQUENCE [LARGE SCALE GENOMIC DNA]</scope>
    <source>
        <strain evidence="7 8">CECT 8622</strain>
    </source>
</reference>
<dbReference type="SUPFAM" id="SSF53649">
    <property type="entry name" value="Alkaline phosphatase-like"/>
    <property type="match status" value="1"/>
</dbReference>
<evidence type="ECO:0000256" key="2">
    <source>
        <dbReference type="ARBA" id="ARBA00022723"/>
    </source>
</evidence>
<evidence type="ECO:0000313" key="7">
    <source>
        <dbReference type="EMBL" id="MFB9058097.1"/>
    </source>
</evidence>
<evidence type="ECO:0000256" key="1">
    <source>
        <dbReference type="ARBA" id="ARBA00008779"/>
    </source>
</evidence>
<dbReference type="InterPro" id="IPR050738">
    <property type="entry name" value="Sulfatase"/>
</dbReference>
<organism evidence="7 8">
    <name type="scientific">Mariniflexile ostreae</name>
    <dbReference type="NCBI Taxonomy" id="1520892"/>
    <lineage>
        <taxon>Bacteria</taxon>
        <taxon>Pseudomonadati</taxon>
        <taxon>Bacteroidota</taxon>
        <taxon>Flavobacteriia</taxon>
        <taxon>Flavobacteriales</taxon>
        <taxon>Flavobacteriaceae</taxon>
        <taxon>Mariniflexile</taxon>
    </lineage>
</organism>
<dbReference type="PROSITE" id="PS00523">
    <property type="entry name" value="SULFATASE_1"/>
    <property type="match status" value="1"/>
</dbReference>
<name>A0ABV5FF58_9FLAO</name>
<proteinExistence type="inferred from homology"/>